<evidence type="ECO:0000259" key="1">
    <source>
        <dbReference type="Pfam" id="PF01636"/>
    </source>
</evidence>
<dbReference type="Gene3D" id="3.30.200.20">
    <property type="entry name" value="Phosphorylase Kinase, domain 1"/>
    <property type="match status" value="1"/>
</dbReference>
<protein>
    <recommendedName>
        <fullName evidence="1">Aminoglycoside phosphotransferase domain-containing protein</fullName>
    </recommendedName>
</protein>
<keyword evidence="3" id="KW-1185">Reference proteome</keyword>
<feature type="domain" description="Aminoglycoside phosphotransferase" evidence="1">
    <location>
        <begin position="37"/>
        <end position="278"/>
    </location>
</feature>
<dbReference type="InterPro" id="IPR041726">
    <property type="entry name" value="ACAD10_11_N"/>
</dbReference>
<reference evidence="2 3" key="1">
    <citation type="submission" date="2024-02" db="EMBL/GenBank/DDBJ databases">
        <title>Deinococcus xinjiangensis NBRC 107630.</title>
        <authorList>
            <person name="Ichikawa N."/>
            <person name="Katano-Makiyama Y."/>
            <person name="Hidaka K."/>
        </authorList>
    </citation>
    <scope>NUCLEOTIDE SEQUENCE [LARGE SCALE GENOMIC DNA]</scope>
    <source>
        <strain evidence="2 3">NBRC 107630</strain>
    </source>
</reference>
<dbReference type="Proteomes" id="UP001458946">
    <property type="component" value="Unassembled WGS sequence"/>
</dbReference>
<dbReference type="PANTHER" id="PTHR47829:SF1">
    <property type="entry name" value="HAD FAMILY PHOSPHATASE"/>
    <property type="match status" value="1"/>
</dbReference>
<evidence type="ECO:0000313" key="3">
    <source>
        <dbReference type="Proteomes" id="UP001458946"/>
    </source>
</evidence>
<sequence length="389" mass="42745">MTRPDTAPVRSGEELPLEALRGALRGKVAGDVDALQVEQFPGGFSNLTYLLRAGDQDYVLRRAPLGPVAKGAHDMPREYHLLEKIHPVFAAAPQPVLLVEDAEVLGSPFYLMERRKGTVVRTKLPAEYAANPQAPAQMSAALAQTLAALHAVDIDAAGLRDIGKPEGFNRRQIEGWAGRWRRARELLRDTGDLPPPAELRDELVIAWLEANVPPETAHTLVHNDFKLDNLMLDPADPSRVVALLDWEMTTVGDPLVDLGLTLTYWTMPEQPGGAQNRIGAVAAEQGFYTREQFLAHYASASGRNVENILWYEVLGHFKLAVIVLQIFARYRLGQTQDPRFAPLAAQAQWLIGEAWRRISAGADSGAAFEATSEATFEATFEATDEAGRE</sequence>
<dbReference type="InterPro" id="IPR052898">
    <property type="entry name" value="ACAD10-like"/>
</dbReference>
<dbReference type="InterPro" id="IPR011009">
    <property type="entry name" value="Kinase-like_dom_sf"/>
</dbReference>
<organism evidence="2 3">
    <name type="scientific">Deinococcus xinjiangensis</name>
    <dbReference type="NCBI Taxonomy" id="457454"/>
    <lineage>
        <taxon>Bacteria</taxon>
        <taxon>Thermotogati</taxon>
        <taxon>Deinococcota</taxon>
        <taxon>Deinococci</taxon>
        <taxon>Deinococcales</taxon>
        <taxon>Deinococcaceae</taxon>
        <taxon>Deinococcus</taxon>
    </lineage>
</organism>
<dbReference type="CDD" id="cd05154">
    <property type="entry name" value="ACAD10_11_N-like"/>
    <property type="match status" value="1"/>
</dbReference>
<gene>
    <name evidence="2" type="ORF">Dxin01_03834</name>
</gene>
<dbReference type="PANTHER" id="PTHR47829">
    <property type="entry name" value="HYDROLASE, PUTATIVE (AFU_ORTHOLOGUE AFUA_1G12880)-RELATED"/>
    <property type="match status" value="1"/>
</dbReference>
<dbReference type="SUPFAM" id="SSF56112">
    <property type="entry name" value="Protein kinase-like (PK-like)"/>
    <property type="match status" value="1"/>
</dbReference>
<dbReference type="InterPro" id="IPR002575">
    <property type="entry name" value="Aminoglycoside_PTrfase"/>
</dbReference>
<evidence type="ECO:0000313" key="2">
    <source>
        <dbReference type="EMBL" id="GAA5504066.1"/>
    </source>
</evidence>
<accession>A0ABP9VHE1</accession>
<dbReference type="RefSeq" id="WP_353544032.1">
    <property type="nucleotide sequence ID" value="NZ_BAABRN010000084.1"/>
</dbReference>
<proteinExistence type="predicted"/>
<dbReference type="EMBL" id="BAABRN010000084">
    <property type="protein sequence ID" value="GAA5504066.1"/>
    <property type="molecule type" value="Genomic_DNA"/>
</dbReference>
<name>A0ABP9VHE1_9DEIO</name>
<comment type="caution">
    <text evidence="2">The sequence shown here is derived from an EMBL/GenBank/DDBJ whole genome shotgun (WGS) entry which is preliminary data.</text>
</comment>
<dbReference type="Gene3D" id="3.90.1200.10">
    <property type="match status" value="1"/>
</dbReference>
<dbReference type="Pfam" id="PF01636">
    <property type="entry name" value="APH"/>
    <property type="match status" value="1"/>
</dbReference>